<dbReference type="InParanoid" id="A0A1B1YRR9"/>
<evidence type="ECO:0000256" key="11">
    <source>
        <dbReference type="ARBA" id="ARBA00023098"/>
    </source>
</evidence>
<evidence type="ECO:0000256" key="6">
    <source>
        <dbReference type="ARBA" id="ARBA00014944"/>
    </source>
</evidence>
<dbReference type="EMBL" id="CP014671">
    <property type="protein sequence ID" value="ANX03412.1"/>
    <property type="molecule type" value="Genomic_DNA"/>
</dbReference>
<gene>
    <name evidence="19" type="ORF">PG2T_03860</name>
</gene>
<evidence type="ECO:0000256" key="18">
    <source>
        <dbReference type="SAM" id="Phobius"/>
    </source>
</evidence>
<evidence type="ECO:0000256" key="10">
    <source>
        <dbReference type="ARBA" id="ARBA00022989"/>
    </source>
</evidence>
<dbReference type="InterPro" id="IPR048254">
    <property type="entry name" value="CDP_ALCOHOL_P_TRANSF_CS"/>
</dbReference>
<dbReference type="GO" id="GO:0036094">
    <property type="term" value="F:small molecule binding"/>
    <property type="evidence" value="ECO:0007669"/>
    <property type="project" value="UniProtKB-ARBA"/>
</dbReference>
<dbReference type="Proteomes" id="UP000092952">
    <property type="component" value="Chromosome"/>
</dbReference>
<dbReference type="InterPro" id="IPR004570">
    <property type="entry name" value="Phosphatidylglycerol_P_synth"/>
</dbReference>
<dbReference type="NCBIfam" id="TIGR00560">
    <property type="entry name" value="pgsA"/>
    <property type="match status" value="1"/>
</dbReference>
<accession>A0A1B1YRR9</accession>
<evidence type="ECO:0000256" key="1">
    <source>
        <dbReference type="ARBA" id="ARBA00001936"/>
    </source>
</evidence>
<evidence type="ECO:0000256" key="17">
    <source>
        <dbReference type="RuleBase" id="RU003750"/>
    </source>
</evidence>
<dbReference type="OrthoDB" id="9796672at2"/>
<reference evidence="20" key="1">
    <citation type="submission" date="2016-03" db="EMBL/GenBank/DDBJ databases">
        <title>Complete genome sequence of Solimmundus cernigliae, representing a novel lineage of polycyclic aromatic hydrocarbon degraders within the Gammaproteobacteria.</title>
        <authorList>
            <person name="Singleton D.R."/>
            <person name="Dickey A.N."/>
            <person name="Scholl E.H."/>
            <person name="Wright F.A."/>
            <person name="Aitken M.D."/>
        </authorList>
    </citation>
    <scope>NUCLEOTIDE SEQUENCE [LARGE SCALE GENOMIC DNA]</scope>
    <source>
        <strain evidence="20">TR3.2</strain>
    </source>
</reference>
<dbReference type="InterPro" id="IPR050324">
    <property type="entry name" value="CDP-alcohol_PTase-I"/>
</dbReference>
<dbReference type="EC" id="2.7.8.5" evidence="5 16"/>
<evidence type="ECO:0000256" key="15">
    <source>
        <dbReference type="ARBA" id="ARBA00048586"/>
    </source>
</evidence>
<dbReference type="RefSeq" id="WP_068802909.1">
    <property type="nucleotide sequence ID" value="NZ_CP014671.1"/>
</dbReference>
<dbReference type="InterPro" id="IPR043130">
    <property type="entry name" value="CDP-OH_PTrfase_TM_dom"/>
</dbReference>
<evidence type="ECO:0000313" key="20">
    <source>
        <dbReference type="Proteomes" id="UP000092952"/>
    </source>
</evidence>
<evidence type="ECO:0000256" key="8">
    <source>
        <dbReference type="ARBA" id="ARBA00022679"/>
    </source>
</evidence>
<comment type="pathway">
    <text evidence="3">Phospholipid metabolism; phosphatidylglycerol biosynthesis; phosphatidylglycerol from CDP-diacylglycerol: step 1/2.</text>
</comment>
<keyword evidence="10 18" id="KW-1133">Transmembrane helix</keyword>
<proteinExistence type="inferred from homology"/>
<sequence length="188" mass="20550">MSRRLLNLPNVLTLARIGAIPLVVVCYNLPTAWGRPAAAVLFLVSSLTDWLDGYLARRLGQTSPFGRFLDPVADKLIVAAALVLLVQGHPHSYMAVPAIVIVGREITVSALREWMAEIGERAQVAVSSIGKTKTTLQMIAISLLLYEHKLYGLPVYELGVACFYVAAALTLWSMAMYLKAAWPSLRKA</sequence>
<comment type="cofactor">
    <cofactor evidence="1">
        <name>Mn(2+)</name>
        <dbReference type="ChEBI" id="CHEBI:29035"/>
    </cofactor>
</comment>
<dbReference type="FunFam" id="1.20.120.1760:FF:000008">
    <property type="entry name" value="CDP-diacylglycerol--glycerol-3-phosphate 3-phosphatidyltransferase 2"/>
    <property type="match status" value="1"/>
</dbReference>
<dbReference type="Gene3D" id="1.20.120.1760">
    <property type="match status" value="1"/>
</dbReference>
<evidence type="ECO:0000256" key="3">
    <source>
        <dbReference type="ARBA" id="ARBA00005042"/>
    </source>
</evidence>
<dbReference type="GO" id="GO:0005737">
    <property type="term" value="C:cytoplasm"/>
    <property type="evidence" value="ECO:0007669"/>
    <property type="project" value="UniProtKB-ARBA"/>
</dbReference>
<evidence type="ECO:0000256" key="14">
    <source>
        <dbReference type="ARBA" id="ARBA00023264"/>
    </source>
</evidence>
<evidence type="ECO:0000256" key="2">
    <source>
        <dbReference type="ARBA" id="ARBA00004141"/>
    </source>
</evidence>
<keyword evidence="7" id="KW-0444">Lipid biosynthesis</keyword>
<comment type="similarity">
    <text evidence="4 17">Belongs to the CDP-alcohol phosphatidyltransferase class-I family.</text>
</comment>
<dbReference type="GO" id="GO:0050793">
    <property type="term" value="P:regulation of developmental process"/>
    <property type="evidence" value="ECO:0007669"/>
    <property type="project" value="UniProtKB-ARBA"/>
</dbReference>
<comment type="subcellular location">
    <subcellularLocation>
        <location evidence="2">Membrane</location>
        <topology evidence="2">Multi-pass membrane protein</topology>
    </subcellularLocation>
</comment>
<feature type="transmembrane region" description="Helical" evidence="18">
    <location>
        <begin position="158"/>
        <end position="178"/>
    </location>
</feature>
<evidence type="ECO:0000256" key="7">
    <source>
        <dbReference type="ARBA" id="ARBA00022516"/>
    </source>
</evidence>
<keyword evidence="20" id="KW-1185">Reference proteome</keyword>
<dbReference type="Pfam" id="PF01066">
    <property type="entry name" value="CDP-OH_P_transf"/>
    <property type="match status" value="1"/>
</dbReference>
<feature type="transmembrane region" description="Helical" evidence="18">
    <location>
        <begin position="12"/>
        <end position="30"/>
    </location>
</feature>
<dbReference type="KEGG" id="gbi:PG2T_03860"/>
<keyword evidence="13" id="KW-0594">Phospholipid biosynthesis</keyword>
<dbReference type="PROSITE" id="PS00379">
    <property type="entry name" value="CDP_ALCOHOL_P_TRANSF"/>
    <property type="match status" value="1"/>
</dbReference>
<dbReference type="GO" id="GO:0008444">
    <property type="term" value="F:CDP-diacylglycerol-glycerol-3-phosphate 3-phosphatidyltransferase activity"/>
    <property type="evidence" value="ECO:0007669"/>
    <property type="project" value="UniProtKB-UniRule"/>
</dbReference>
<evidence type="ECO:0000256" key="12">
    <source>
        <dbReference type="ARBA" id="ARBA00023136"/>
    </source>
</evidence>
<evidence type="ECO:0000256" key="16">
    <source>
        <dbReference type="NCBIfam" id="TIGR00560"/>
    </source>
</evidence>
<evidence type="ECO:0000256" key="4">
    <source>
        <dbReference type="ARBA" id="ARBA00010441"/>
    </source>
</evidence>
<comment type="catalytic activity">
    <reaction evidence="15">
        <text>a CDP-1,2-diacyl-sn-glycerol + sn-glycerol 3-phosphate = a 1,2-diacyl-sn-glycero-3-phospho-(1'-sn-glycero-3'-phosphate) + CMP + H(+)</text>
        <dbReference type="Rhea" id="RHEA:12593"/>
        <dbReference type="ChEBI" id="CHEBI:15378"/>
        <dbReference type="ChEBI" id="CHEBI:57597"/>
        <dbReference type="ChEBI" id="CHEBI:58332"/>
        <dbReference type="ChEBI" id="CHEBI:60110"/>
        <dbReference type="ChEBI" id="CHEBI:60377"/>
        <dbReference type="EC" id="2.7.8.5"/>
    </reaction>
</comment>
<evidence type="ECO:0000256" key="9">
    <source>
        <dbReference type="ARBA" id="ARBA00022692"/>
    </source>
</evidence>
<dbReference type="GO" id="GO:0016020">
    <property type="term" value="C:membrane"/>
    <property type="evidence" value="ECO:0007669"/>
    <property type="project" value="UniProtKB-SubCell"/>
</dbReference>
<evidence type="ECO:0000256" key="5">
    <source>
        <dbReference type="ARBA" id="ARBA00013170"/>
    </source>
</evidence>
<dbReference type="STRING" id="1810504.PG2T_03860"/>
<organism evidence="19 20">
    <name type="scientific">Immundisolibacter cernigliae</name>
    <dbReference type="NCBI Taxonomy" id="1810504"/>
    <lineage>
        <taxon>Bacteria</taxon>
        <taxon>Pseudomonadati</taxon>
        <taxon>Pseudomonadota</taxon>
        <taxon>Gammaproteobacteria</taxon>
        <taxon>Immundisolibacterales</taxon>
        <taxon>Immundisolibacteraceae</taxon>
        <taxon>Immundisolibacter</taxon>
    </lineage>
</organism>
<dbReference type="InterPro" id="IPR000462">
    <property type="entry name" value="CDP-OH_P_trans"/>
</dbReference>
<evidence type="ECO:0000313" key="19">
    <source>
        <dbReference type="EMBL" id="ANX03412.1"/>
    </source>
</evidence>
<dbReference type="PANTHER" id="PTHR14269">
    <property type="entry name" value="CDP-DIACYLGLYCEROL--GLYCEROL-3-PHOSPHATE 3-PHOSPHATIDYLTRANSFERASE-RELATED"/>
    <property type="match status" value="1"/>
</dbReference>
<dbReference type="FunCoup" id="A0A1B1YRR9">
    <property type="interactions" value="454"/>
</dbReference>
<keyword evidence="14" id="KW-1208">Phospholipid metabolism</keyword>
<dbReference type="PIRSF" id="PIRSF000847">
    <property type="entry name" value="Phos_ph_gly_syn"/>
    <property type="match status" value="1"/>
</dbReference>
<dbReference type="GO" id="GO:0046474">
    <property type="term" value="P:glycerophospholipid biosynthetic process"/>
    <property type="evidence" value="ECO:0007669"/>
    <property type="project" value="TreeGrafter"/>
</dbReference>
<evidence type="ECO:0000256" key="13">
    <source>
        <dbReference type="ARBA" id="ARBA00023209"/>
    </source>
</evidence>
<keyword evidence="11" id="KW-0443">Lipid metabolism</keyword>
<keyword evidence="8 17" id="KW-0808">Transferase</keyword>
<keyword evidence="9 18" id="KW-0812">Transmembrane</keyword>
<name>A0A1B1YRR9_9GAMM</name>
<dbReference type="AlphaFoldDB" id="A0A1B1YRR9"/>
<protein>
    <recommendedName>
        <fullName evidence="6 16">CDP-diacylglycerol--glycerol-3-phosphate 3-phosphatidyltransferase</fullName>
        <ecNumber evidence="5 16">2.7.8.5</ecNumber>
    </recommendedName>
</protein>
<dbReference type="PANTHER" id="PTHR14269:SF62">
    <property type="entry name" value="CDP-DIACYLGLYCEROL--GLYCEROL-3-PHOSPHATE 3-PHOSPHATIDYLTRANSFERASE 1, CHLOROPLASTIC"/>
    <property type="match status" value="1"/>
</dbReference>
<keyword evidence="12 18" id="KW-0472">Membrane</keyword>